<evidence type="ECO:0000259" key="1">
    <source>
        <dbReference type="Pfam" id="PF21530"/>
    </source>
</evidence>
<dbReference type="EMBL" id="SDMP01000020">
    <property type="protein sequence ID" value="RYQ84852.1"/>
    <property type="molecule type" value="Genomic_DNA"/>
</dbReference>
<protein>
    <recommendedName>
        <fullName evidence="1">DNA helicase Pif1-like 2B domain-containing protein</fullName>
    </recommendedName>
</protein>
<reference evidence="2 3" key="1">
    <citation type="submission" date="2019-01" db="EMBL/GenBank/DDBJ databases">
        <title>Sequencing of cultivated peanut Arachis hypogaea provides insights into genome evolution and oil improvement.</title>
        <authorList>
            <person name="Chen X."/>
        </authorList>
    </citation>
    <scope>NUCLEOTIDE SEQUENCE [LARGE SCALE GENOMIC DNA]</scope>
    <source>
        <strain evidence="3">cv. Fuhuasheng</strain>
        <tissue evidence="2">Leaves</tissue>
    </source>
</reference>
<comment type="caution">
    <text evidence="2">The sequence shown here is derived from an EMBL/GenBank/DDBJ whole genome shotgun (WGS) entry which is preliminary data.</text>
</comment>
<dbReference type="AlphaFoldDB" id="A0A444X5A3"/>
<gene>
    <name evidence="2" type="ORF">Ahy_B10g104344</name>
</gene>
<name>A0A444X5A3_ARAHY</name>
<proteinExistence type="predicted"/>
<dbReference type="InterPro" id="IPR049163">
    <property type="entry name" value="Pif1-like_2B_dom"/>
</dbReference>
<feature type="domain" description="DNA helicase Pif1-like 2B" evidence="1">
    <location>
        <begin position="74"/>
        <end position="117"/>
    </location>
</feature>
<accession>A0A444X5A3</accession>
<dbReference type="STRING" id="3818.A0A444X5A3"/>
<evidence type="ECO:0000313" key="3">
    <source>
        <dbReference type="Proteomes" id="UP000289738"/>
    </source>
</evidence>
<dbReference type="Pfam" id="PF21530">
    <property type="entry name" value="Pif1_2B_dom"/>
    <property type="match status" value="1"/>
</dbReference>
<keyword evidence="3" id="KW-1185">Reference proteome</keyword>
<dbReference type="PANTHER" id="PTHR10492">
    <property type="match status" value="1"/>
</dbReference>
<dbReference type="Proteomes" id="UP000289738">
    <property type="component" value="Chromosome B10"/>
</dbReference>
<sequence length="175" mass="19473">MVSFVYPDLLLNINNSIYFKERTILAPTLEVVHDVNNTMMGYLAREQKVYISSDSLCIEEGNMESELNTITTDVLNSINCSELPTHQLKLKVGVPVMLLRNIDQSKGFCNGTRLQLVDKSPASNMVVPGHACRVQFGGSDYQIGLHVARVTMEGLTWSLSWAVAEPAIALEDAWR</sequence>
<organism evidence="2 3">
    <name type="scientific">Arachis hypogaea</name>
    <name type="common">Peanut</name>
    <dbReference type="NCBI Taxonomy" id="3818"/>
    <lineage>
        <taxon>Eukaryota</taxon>
        <taxon>Viridiplantae</taxon>
        <taxon>Streptophyta</taxon>
        <taxon>Embryophyta</taxon>
        <taxon>Tracheophyta</taxon>
        <taxon>Spermatophyta</taxon>
        <taxon>Magnoliopsida</taxon>
        <taxon>eudicotyledons</taxon>
        <taxon>Gunneridae</taxon>
        <taxon>Pentapetalae</taxon>
        <taxon>rosids</taxon>
        <taxon>fabids</taxon>
        <taxon>Fabales</taxon>
        <taxon>Fabaceae</taxon>
        <taxon>Papilionoideae</taxon>
        <taxon>50 kb inversion clade</taxon>
        <taxon>dalbergioids sensu lato</taxon>
        <taxon>Dalbergieae</taxon>
        <taxon>Pterocarpus clade</taxon>
        <taxon>Arachis</taxon>
    </lineage>
</organism>
<dbReference type="InterPro" id="IPR027417">
    <property type="entry name" value="P-loop_NTPase"/>
</dbReference>
<dbReference type="PANTHER" id="PTHR10492:SF74">
    <property type="entry name" value="ATP-DEPENDENT DNA HELICASE"/>
    <property type="match status" value="1"/>
</dbReference>
<dbReference type="SUPFAM" id="SSF52540">
    <property type="entry name" value="P-loop containing nucleoside triphosphate hydrolases"/>
    <property type="match status" value="1"/>
</dbReference>
<evidence type="ECO:0000313" key="2">
    <source>
        <dbReference type="EMBL" id="RYQ84852.1"/>
    </source>
</evidence>